<evidence type="ECO:0000313" key="3">
    <source>
        <dbReference type="Proteomes" id="UP000245754"/>
    </source>
</evidence>
<reference evidence="2 3" key="1">
    <citation type="submission" date="2018-05" db="EMBL/GenBank/DDBJ databases">
        <title>Genomic Encyclopedia of Type Strains, Phase IV (KMG-V): Genome sequencing to study the core and pangenomes of soil and plant-associated prokaryotes.</title>
        <authorList>
            <person name="Whitman W."/>
        </authorList>
    </citation>
    <scope>NUCLEOTIDE SEQUENCE [LARGE SCALE GENOMIC DNA]</scope>
    <source>
        <strain evidence="2 3">SLV-132</strain>
    </source>
</reference>
<dbReference type="PIRSF" id="PIRSF017082">
    <property type="entry name" value="YflP"/>
    <property type="match status" value="1"/>
</dbReference>
<dbReference type="SUPFAM" id="SSF53850">
    <property type="entry name" value="Periplasmic binding protein-like II"/>
    <property type="match status" value="1"/>
</dbReference>
<dbReference type="PANTHER" id="PTHR42928:SF5">
    <property type="entry name" value="BLR1237 PROTEIN"/>
    <property type="match status" value="1"/>
</dbReference>
<organism evidence="2 3">
    <name type="scientific">Cupriavidus plantarum</name>
    <dbReference type="NCBI Taxonomy" id="942865"/>
    <lineage>
        <taxon>Bacteria</taxon>
        <taxon>Pseudomonadati</taxon>
        <taxon>Pseudomonadota</taxon>
        <taxon>Betaproteobacteria</taxon>
        <taxon>Burkholderiales</taxon>
        <taxon>Burkholderiaceae</taxon>
        <taxon>Cupriavidus</taxon>
    </lineage>
</organism>
<dbReference type="Gene3D" id="3.40.190.150">
    <property type="entry name" value="Bordetella uptake gene, domain 1"/>
    <property type="match status" value="1"/>
</dbReference>
<gene>
    <name evidence="2" type="ORF">C7419_104159</name>
</gene>
<protein>
    <submittedName>
        <fullName evidence="2">Tripartite-type tricarboxylate transporter receptor subunit TctC</fullName>
    </submittedName>
</protein>
<dbReference type="Gene3D" id="3.40.190.10">
    <property type="entry name" value="Periplasmic binding protein-like II"/>
    <property type="match status" value="1"/>
</dbReference>
<evidence type="ECO:0000256" key="1">
    <source>
        <dbReference type="ARBA" id="ARBA00006987"/>
    </source>
</evidence>
<keyword evidence="2" id="KW-0675">Receptor</keyword>
<proteinExistence type="inferred from homology"/>
<name>A0A316ERJ3_9BURK</name>
<dbReference type="Pfam" id="PF03401">
    <property type="entry name" value="TctC"/>
    <property type="match status" value="1"/>
</dbReference>
<dbReference type="RefSeq" id="WP_109584593.1">
    <property type="nucleotide sequence ID" value="NZ_QGGT01000004.1"/>
</dbReference>
<accession>A0A316ERJ3</accession>
<keyword evidence="3" id="KW-1185">Reference proteome</keyword>
<dbReference type="Proteomes" id="UP000245754">
    <property type="component" value="Unassembled WGS sequence"/>
</dbReference>
<dbReference type="InterPro" id="IPR042100">
    <property type="entry name" value="Bug_dom1"/>
</dbReference>
<comment type="caution">
    <text evidence="2">The sequence shown here is derived from an EMBL/GenBank/DDBJ whole genome shotgun (WGS) entry which is preliminary data.</text>
</comment>
<dbReference type="PANTHER" id="PTHR42928">
    <property type="entry name" value="TRICARBOXYLATE-BINDING PROTEIN"/>
    <property type="match status" value="1"/>
</dbReference>
<dbReference type="InterPro" id="IPR005064">
    <property type="entry name" value="BUG"/>
</dbReference>
<evidence type="ECO:0000313" key="2">
    <source>
        <dbReference type="EMBL" id="PWK33484.1"/>
    </source>
</evidence>
<sequence length="319" mass="32812">MATAAALIATCASAQDSAPAFPAPGQTIRVIVPASAGGTTDILARILARHLQEAWKVPVIVENKAGAGGVVGATALLAAKPDGQTVMMVPSAFGVHAALDRALAYDPLRDIAGIGLIGRSPAFLVVSPREKLANAAQLIARAKDVPQGVNYGSAGVGSTAHLHGAMLARVGGFSATHVPYRGTPEAINDVIGGRLLYAFAPAPNVISLAKAGQIAILGSSSPEGARFIPGTPTLPQASTPGYDGADWFGTVVSSKVPKAIREKFGKELARILQLPDVREVFVGVGAEPVSSTPDQMDDMLKSYVANVRKLAGEMRITLE</sequence>
<dbReference type="EMBL" id="QGGT01000004">
    <property type="protein sequence ID" value="PWK33484.1"/>
    <property type="molecule type" value="Genomic_DNA"/>
</dbReference>
<comment type="similarity">
    <text evidence="1">Belongs to the UPF0065 (bug) family.</text>
</comment>
<dbReference type="AlphaFoldDB" id="A0A316ERJ3"/>